<dbReference type="Gene3D" id="1.25.10.10">
    <property type="entry name" value="Leucine-rich Repeat Variant"/>
    <property type="match status" value="1"/>
</dbReference>
<dbReference type="STRING" id="4097.A0A1S4DCY2"/>
<protein>
    <submittedName>
        <fullName evidence="6">Importin subunit alpha-1 isoform X1</fullName>
    </submittedName>
    <submittedName>
        <fullName evidence="6">Importin subunit alpha-1b isoform X1</fullName>
    </submittedName>
</protein>
<dbReference type="GO" id="GO:0005634">
    <property type="term" value="C:nucleus"/>
    <property type="evidence" value="ECO:0000318"/>
    <property type="project" value="GO_Central"/>
</dbReference>
<dbReference type="GO" id="GO:0008139">
    <property type="term" value="F:nuclear localization sequence binding"/>
    <property type="evidence" value="ECO:0000318"/>
    <property type="project" value="GO_Central"/>
</dbReference>
<organism evidence="5 6">
    <name type="scientific">Nicotiana tabacum</name>
    <name type="common">Common tobacco</name>
    <dbReference type="NCBI Taxonomy" id="4097"/>
    <lineage>
        <taxon>Eukaryota</taxon>
        <taxon>Viridiplantae</taxon>
        <taxon>Streptophyta</taxon>
        <taxon>Embryophyta</taxon>
        <taxon>Tracheophyta</taxon>
        <taxon>Spermatophyta</taxon>
        <taxon>Magnoliopsida</taxon>
        <taxon>eudicotyledons</taxon>
        <taxon>Gunneridae</taxon>
        <taxon>Pentapetalae</taxon>
        <taxon>asterids</taxon>
        <taxon>lamiids</taxon>
        <taxon>Solanales</taxon>
        <taxon>Solanaceae</taxon>
        <taxon>Nicotianoideae</taxon>
        <taxon>Nicotianeae</taxon>
        <taxon>Nicotiana</taxon>
    </lineage>
</organism>
<keyword evidence="5" id="KW-1185">Reference proteome</keyword>
<gene>
    <name evidence="6" type="primary">LOC107828500</name>
</gene>
<dbReference type="PaxDb" id="4097-A0A1S4DCY2"/>
<keyword evidence="2" id="KW-0813">Transport</keyword>
<evidence type="ECO:0000256" key="3">
    <source>
        <dbReference type="ARBA" id="ARBA00022927"/>
    </source>
</evidence>
<evidence type="ECO:0000313" key="6">
    <source>
        <dbReference type="RefSeq" id="XP_016511305.1"/>
    </source>
</evidence>
<feature type="signal peptide" evidence="4">
    <location>
        <begin position="1"/>
        <end position="21"/>
    </location>
</feature>
<keyword evidence="3" id="KW-0653">Protein transport</keyword>
<dbReference type="PANTHER" id="PTHR23316">
    <property type="entry name" value="IMPORTIN ALPHA"/>
    <property type="match status" value="1"/>
</dbReference>
<sequence length="461" mass="51169">MAKTAPASLLLILLNSHITFKFLLTDVTFLVHALESGIVVPLLDEILRGEDSFVLKLEAANAVMDSIPDMREVIDLVIDRNLVVILLNLLRFPAENVCEQAMEKLGIVALSPVGRGYVLMCMALDNLLHILTCCNILLLRKATQTISVLSRGTPKVPFVKVKPAIQSLCFLVASNDDREVLRNACWALYYLSGGIDVNLRAYCNSKSSISHSVVSQSDIIRDVFEAYFFPVLLKLLDTCRGDDSQKEELMKARSIYGRDVLHCLSDLLDRRKEERLVCLCIAYITLGRSQRAKAVVDAAGLIDRLRQLAKARQMDVAAAAISNAIISISDESYINELVDCCIGPLCHYLNVFGNKIICTISLKGVENMYGEKHKGPDCTNIYAKRIEEAGGLKNLNGMCCSLTMGLQAYEILSKYWPANATSCKCVLTYDTIPPLKTYFRRRRERGSKICAALTKSNFPPA</sequence>
<dbReference type="Proteomes" id="UP000790787">
    <property type="component" value="Chromosome 23"/>
</dbReference>
<dbReference type="GeneID" id="107828500"/>
<dbReference type="InterPro" id="IPR011989">
    <property type="entry name" value="ARM-like"/>
</dbReference>
<accession>A0A1S4DCY2</accession>
<dbReference type="GO" id="GO:0061608">
    <property type="term" value="F:nuclear import signal receptor activity"/>
    <property type="evidence" value="ECO:0000318"/>
    <property type="project" value="GO_Central"/>
</dbReference>
<dbReference type="InterPro" id="IPR016024">
    <property type="entry name" value="ARM-type_fold"/>
</dbReference>
<evidence type="ECO:0000313" key="5">
    <source>
        <dbReference type="Proteomes" id="UP000790787"/>
    </source>
</evidence>
<evidence type="ECO:0000256" key="1">
    <source>
        <dbReference type="ARBA" id="ARBA00010394"/>
    </source>
</evidence>
<name>A0A1S4DCY2_TOBAC</name>
<feature type="chain" id="PRO_5010310396" evidence="4">
    <location>
        <begin position="22"/>
        <end position="461"/>
    </location>
</feature>
<dbReference type="GO" id="GO:0006607">
    <property type="term" value="P:NLS-bearing protein import into nucleus"/>
    <property type="evidence" value="ECO:0000318"/>
    <property type="project" value="GO_Central"/>
</dbReference>
<keyword evidence="4" id="KW-0732">Signal</keyword>
<evidence type="ECO:0000256" key="4">
    <source>
        <dbReference type="SAM" id="SignalP"/>
    </source>
</evidence>
<reference evidence="6" key="2">
    <citation type="submission" date="2025-08" db="UniProtKB">
        <authorList>
            <consortium name="RefSeq"/>
        </authorList>
    </citation>
    <scope>IDENTIFICATION</scope>
    <source>
        <tissue evidence="6">Leaf</tissue>
    </source>
</reference>
<proteinExistence type="inferred from homology"/>
<dbReference type="RefSeq" id="XP_016511305.1">
    <property type="nucleotide sequence ID" value="XM_016655819.1"/>
</dbReference>
<dbReference type="OrthoDB" id="10298160at2759"/>
<dbReference type="AlphaFoldDB" id="A0A1S4DCY2"/>
<evidence type="ECO:0000256" key="2">
    <source>
        <dbReference type="ARBA" id="ARBA00022448"/>
    </source>
</evidence>
<dbReference type="SMR" id="A0A1S4DCY2"/>
<reference evidence="5" key="1">
    <citation type="journal article" date="2014" name="Nat. Commun.">
        <title>The tobacco genome sequence and its comparison with those of tomato and potato.</title>
        <authorList>
            <person name="Sierro N."/>
            <person name="Battey J.N."/>
            <person name="Ouadi S."/>
            <person name="Bakaher N."/>
            <person name="Bovet L."/>
            <person name="Willig A."/>
            <person name="Goepfert S."/>
            <person name="Peitsch M.C."/>
            <person name="Ivanov N.V."/>
        </authorList>
    </citation>
    <scope>NUCLEOTIDE SEQUENCE [LARGE SCALE GENOMIC DNA]</scope>
</reference>
<comment type="similarity">
    <text evidence="1">Belongs to the importin alpha family.</text>
</comment>
<dbReference type="RefSeq" id="XP_016511305.1">
    <property type="nucleotide sequence ID" value="XM_016655819.2"/>
</dbReference>
<dbReference type="SUPFAM" id="SSF48371">
    <property type="entry name" value="ARM repeat"/>
    <property type="match status" value="1"/>
</dbReference>
<dbReference type="KEGG" id="nta:107828500"/>